<evidence type="ECO:0008006" key="2">
    <source>
        <dbReference type="Google" id="ProtNLM"/>
    </source>
</evidence>
<protein>
    <recommendedName>
        <fullName evidence="2">Gfo/Idh/MocA-like oxidoreductase C-terminal domain-containing protein</fullName>
    </recommendedName>
</protein>
<accession>A0A383DM63</accession>
<evidence type="ECO:0000313" key="1">
    <source>
        <dbReference type="EMBL" id="SVE45581.1"/>
    </source>
</evidence>
<name>A0A383DM63_9ZZZZ</name>
<dbReference type="AlphaFoldDB" id="A0A383DM63"/>
<gene>
    <name evidence="1" type="ORF">METZ01_LOCUS498435</name>
</gene>
<organism evidence="1">
    <name type="scientific">marine metagenome</name>
    <dbReference type="NCBI Taxonomy" id="408172"/>
    <lineage>
        <taxon>unclassified sequences</taxon>
        <taxon>metagenomes</taxon>
        <taxon>ecological metagenomes</taxon>
    </lineage>
</organism>
<feature type="non-terminal residue" evidence="1">
    <location>
        <position position="1"/>
    </location>
</feature>
<proteinExistence type="predicted"/>
<reference evidence="1" key="1">
    <citation type="submission" date="2018-05" db="EMBL/GenBank/DDBJ databases">
        <authorList>
            <person name="Lanie J.A."/>
            <person name="Ng W.-L."/>
            <person name="Kazmierczak K.M."/>
            <person name="Andrzejewski T.M."/>
            <person name="Davidsen T.M."/>
            <person name="Wayne K.J."/>
            <person name="Tettelin H."/>
            <person name="Glass J.I."/>
            <person name="Rusch D."/>
            <person name="Podicherti R."/>
            <person name="Tsui H.-C.T."/>
            <person name="Winkler M.E."/>
        </authorList>
    </citation>
    <scope>NUCLEOTIDE SEQUENCE</scope>
</reference>
<dbReference type="EMBL" id="UINC01218523">
    <property type="protein sequence ID" value="SVE45581.1"/>
    <property type="molecule type" value="Genomic_DNA"/>
</dbReference>
<sequence>VQQGRVPHKLERRHLWRGEANGKLEEDVGFFEEFGGTERWMEPSGTRQRAGIQSIVDSLDKGIEPRCSGANMRKVLEIAIGLRESHRNGFAAV</sequence>